<dbReference type="Pfam" id="PF03473">
    <property type="entry name" value="MOSC"/>
    <property type="match status" value="1"/>
</dbReference>
<proteinExistence type="predicted"/>
<accession>A0A1L9NTP4</accession>
<gene>
    <name evidence="2" type="primary">yuaD</name>
    <name evidence="2" type="ORF">PFRI_31500</name>
</gene>
<dbReference type="GO" id="GO:0003824">
    <property type="term" value="F:catalytic activity"/>
    <property type="evidence" value="ECO:0007669"/>
    <property type="project" value="InterPro"/>
</dbReference>
<dbReference type="RefSeq" id="WP_072631660.1">
    <property type="nucleotide sequence ID" value="NZ_JABBAN010000207.1"/>
</dbReference>
<name>A0A1L9NTP4_9RHOB</name>
<dbReference type="GO" id="GO:0030151">
    <property type="term" value="F:molybdenum ion binding"/>
    <property type="evidence" value="ECO:0007669"/>
    <property type="project" value="InterPro"/>
</dbReference>
<keyword evidence="3" id="KW-1185">Reference proteome</keyword>
<protein>
    <submittedName>
        <fullName evidence="2">Putative metal-sulfur cluster biosynthesis protein YuaD</fullName>
    </submittedName>
</protein>
<evidence type="ECO:0000259" key="1">
    <source>
        <dbReference type="PROSITE" id="PS51340"/>
    </source>
</evidence>
<dbReference type="EMBL" id="MLCB01000172">
    <property type="protein sequence ID" value="OJI92665.1"/>
    <property type="molecule type" value="Genomic_DNA"/>
</dbReference>
<dbReference type="Proteomes" id="UP000184514">
    <property type="component" value="Unassembled WGS sequence"/>
</dbReference>
<dbReference type="PANTHER" id="PTHR36930:SF1">
    <property type="entry name" value="MOSC DOMAIN-CONTAINING PROTEIN"/>
    <property type="match status" value="1"/>
</dbReference>
<dbReference type="PANTHER" id="PTHR36930">
    <property type="entry name" value="METAL-SULFUR CLUSTER BIOSYNTHESIS PROTEINS YUAD-RELATED"/>
    <property type="match status" value="1"/>
</dbReference>
<organism evidence="2 3">
    <name type="scientific">Planktotalea frisia</name>
    <dbReference type="NCBI Taxonomy" id="696762"/>
    <lineage>
        <taxon>Bacteria</taxon>
        <taxon>Pseudomonadati</taxon>
        <taxon>Pseudomonadota</taxon>
        <taxon>Alphaproteobacteria</taxon>
        <taxon>Rhodobacterales</taxon>
        <taxon>Paracoccaceae</taxon>
        <taxon>Planktotalea</taxon>
    </lineage>
</organism>
<evidence type="ECO:0000313" key="3">
    <source>
        <dbReference type="Proteomes" id="UP000184514"/>
    </source>
</evidence>
<dbReference type="OrthoDB" id="9808413at2"/>
<dbReference type="InterPro" id="IPR011037">
    <property type="entry name" value="Pyrv_Knase-like_insert_dom_sf"/>
</dbReference>
<feature type="domain" description="MOSC" evidence="1">
    <location>
        <begin position="28"/>
        <end position="183"/>
    </location>
</feature>
<dbReference type="AlphaFoldDB" id="A0A1L9NTP4"/>
<comment type="caution">
    <text evidence="2">The sequence shown here is derived from an EMBL/GenBank/DDBJ whole genome shotgun (WGS) entry which is preliminary data.</text>
</comment>
<evidence type="ECO:0000313" key="2">
    <source>
        <dbReference type="EMBL" id="OJI92665.1"/>
    </source>
</evidence>
<dbReference type="GO" id="GO:0030170">
    <property type="term" value="F:pyridoxal phosphate binding"/>
    <property type="evidence" value="ECO:0007669"/>
    <property type="project" value="InterPro"/>
</dbReference>
<dbReference type="InterPro" id="IPR005302">
    <property type="entry name" value="MoCF_Sase_C"/>
</dbReference>
<dbReference type="STRING" id="696762.PFRI_31500"/>
<dbReference type="InterPro" id="IPR052716">
    <property type="entry name" value="MOSC_domain"/>
</dbReference>
<sequence length="194" mass="21123">MPALKPTDYYATVKWLGSVHDSEADLTSSPTAEMPLTFAGYEAEFHAGLTRPSCSRVKQQYPRFTEIKNARQLSVVSQEELDLIATEMGLDQLAPHLIGASLVIEGIPDWSHVPPSSRLVATDGPGLVIDMENRPCHLPAPFIEAENPGKGKAFKAAAKGRRGVTASVERVGTLRIGMTLRLHIPDQPIWSELA</sequence>
<dbReference type="SUPFAM" id="SSF50800">
    <property type="entry name" value="PK beta-barrel domain-like"/>
    <property type="match status" value="1"/>
</dbReference>
<dbReference type="Gene3D" id="2.40.33.20">
    <property type="entry name" value="PK beta-barrel domain-like"/>
    <property type="match status" value="1"/>
</dbReference>
<dbReference type="PROSITE" id="PS51340">
    <property type="entry name" value="MOSC"/>
    <property type="match status" value="1"/>
</dbReference>
<reference evidence="2 3" key="1">
    <citation type="submission" date="2016-10" db="EMBL/GenBank/DDBJ databases">
        <title>Genome sequence of Planktotalea frisia SH6-1.</title>
        <authorList>
            <person name="Poehlein A."/>
            <person name="Bakenhus I."/>
            <person name="Voget S."/>
            <person name="Brinkhoff T."/>
            <person name="Simon M."/>
        </authorList>
    </citation>
    <scope>NUCLEOTIDE SEQUENCE [LARGE SCALE GENOMIC DNA]</scope>
    <source>
        <strain evidence="2 3">SH6-1</strain>
    </source>
</reference>